<dbReference type="Pfam" id="PF00512">
    <property type="entry name" value="HisKA"/>
    <property type="match status" value="1"/>
</dbReference>
<dbReference type="Gene3D" id="3.30.565.10">
    <property type="entry name" value="Histidine kinase-like ATPase, C-terminal domain"/>
    <property type="match status" value="1"/>
</dbReference>
<organism evidence="10 11">
    <name type="scientific">Actinoplanes regularis</name>
    <dbReference type="NCBI Taxonomy" id="52697"/>
    <lineage>
        <taxon>Bacteria</taxon>
        <taxon>Bacillati</taxon>
        <taxon>Actinomycetota</taxon>
        <taxon>Actinomycetes</taxon>
        <taxon>Micromonosporales</taxon>
        <taxon>Micromonosporaceae</taxon>
        <taxon>Actinoplanes</taxon>
    </lineage>
</organism>
<reference evidence="10 11" key="1">
    <citation type="submission" date="2017-06" db="EMBL/GenBank/DDBJ databases">
        <authorList>
            <person name="Kim H.J."/>
            <person name="Triplett B.A."/>
        </authorList>
    </citation>
    <scope>NUCLEOTIDE SEQUENCE [LARGE SCALE GENOMIC DNA]</scope>
    <source>
        <strain evidence="10 11">DSM 43151</strain>
    </source>
</reference>
<dbReference type="PROSITE" id="PS50109">
    <property type="entry name" value="HIS_KIN"/>
    <property type="match status" value="1"/>
</dbReference>
<evidence type="ECO:0000313" key="10">
    <source>
        <dbReference type="EMBL" id="SNT10029.1"/>
    </source>
</evidence>
<dbReference type="InterPro" id="IPR003018">
    <property type="entry name" value="GAF"/>
</dbReference>
<dbReference type="SMART" id="SM00065">
    <property type="entry name" value="GAF"/>
    <property type="match status" value="1"/>
</dbReference>
<name>A0A239JWD7_9ACTN</name>
<dbReference type="AlphaFoldDB" id="A0A239JWD7"/>
<feature type="domain" description="Histidine kinase" evidence="8">
    <location>
        <begin position="314"/>
        <end position="533"/>
    </location>
</feature>
<dbReference type="InterPro" id="IPR029016">
    <property type="entry name" value="GAF-like_dom_sf"/>
</dbReference>
<dbReference type="FunFam" id="3.30.565.10:FF:000006">
    <property type="entry name" value="Sensor histidine kinase WalK"/>
    <property type="match status" value="1"/>
</dbReference>
<evidence type="ECO:0000256" key="1">
    <source>
        <dbReference type="ARBA" id="ARBA00000085"/>
    </source>
</evidence>
<evidence type="ECO:0000256" key="5">
    <source>
        <dbReference type="ARBA" id="ARBA00022679"/>
    </source>
</evidence>
<dbReference type="PROSITE" id="PS50112">
    <property type="entry name" value="PAS"/>
    <property type="match status" value="1"/>
</dbReference>
<dbReference type="PANTHER" id="PTHR43711">
    <property type="entry name" value="TWO-COMPONENT HISTIDINE KINASE"/>
    <property type="match status" value="1"/>
</dbReference>
<dbReference type="InterPro" id="IPR035965">
    <property type="entry name" value="PAS-like_dom_sf"/>
</dbReference>
<keyword evidence="4" id="KW-0597">Phosphoprotein</keyword>
<evidence type="ECO:0000256" key="6">
    <source>
        <dbReference type="ARBA" id="ARBA00022777"/>
    </source>
</evidence>
<dbReference type="PANTHER" id="PTHR43711:SF1">
    <property type="entry name" value="HISTIDINE KINASE 1"/>
    <property type="match status" value="1"/>
</dbReference>
<dbReference type="Gene3D" id="3.30.450.20">
    <property type="entry name" value="PAS domain"/>
    <property type="match status" value="1"/>
</dbReference>
<sequence>MTEPQPAPTWCGDDVLRHPMTVLAAVSTAYIAVDAGGRVLAWNPAAEATFGYDWREACGRPVQDLIIPERLHARLTLFLAGNASTAFRQYVTTRMKHRDGHEFPVELTATVTDDPRGRIYHAFLNDVTAAHRASRFTAVEAAVSRGLAEADSSVSAAQRLADAVGVQMDWPVTELWAPDERRGVLTCTARHLGPGPQLGRFSVDELGPGRSLPNRVCQSGSPQWIPDLAADTASVRSQMAAESGLRVAVGVPISAGGHILGALCVYGDYPEDPENTLIALLGGVAAQFGQYLERRRAEELAVELARTRNEFLALITHELRNPLAVIISTLSLIEDELGTLTEAEQRAYFNTISGSAQRMSAIADDLLDVARLESGQLNIEAVDTDLCSIISTAVDAIRPQATHKSLTLHAHLPDHLPLHADPHRLRQVADNLLSNAIKYTPAGGTITTTASRDAREQITWTVADTGIGIPDADRPHLFRSFYRASTARSRHIPGTGLGLVITRAIIERHKGSISLAEHSGPGTTFVICLPVNSPASAR</sequence>
<dbReference type="InterPro" id="IPR036890">
    <property type="entry name" value="HATPase_C_sf"/>
</dbReference>
<evidence type="ECO:0000259" key="9">
    <source>
        <dbReference type="PROSITE" id="PS50112"/>
    </source>
</evidence>
<dbReference type="Gene3D" id="3.30.450.40">
    <property type="match status" value="1"/>
</dbReference>
<keyword evidence="7" id="KW-0902">Two-component regulatory system</keyword>
<comment type="subcellular location">
    <subcellularLocation>
        <location evidence="2">Cell membrane</location>
    </subcellularLocation>
</comment>
<dbReference type="EC" id="2.7.13.3" evidence="3"/>
<dbReference type="CDD" id="cd00130">
    <property type="entry name" value="PAS"/>
    <property type="match status" value="1"/>
</dbReference>
<gene>
    <name evidence="10" type="ORF">SAMN06264365_13917</name>
</gene>
<dbReference type="Proteomes" id="UP000198415">
    <property type="component" value="Unassembled WGS sequence"/>
</dbReference>
<dbReference type="Pfam" id="PF00989">
    <property type="entry name" value="PAS"/>
    <property type="match status" value="1"/>
</dbReference>
<dbReference type="SMART" id="SM00387">
    <property type="entry name" value="HATPase_c"/>
    <property type="match status" value="1"/>
</dbReference>
<feature type="domain" description="PAS" evidence="9">
    <location>
        <begin position="22"/>
        <end position="69"/>
    </location>
</feature>
<dbReference type="InterPro" id="IPR050736">
    <property type="entry name" value="Sensor_HK_Regulatory"/>
</dbReference>
<dbReference type="GO" id="GO:0005886">
    <property type="term" value="C:plasma membrane"/>
    <property type="evidence" value="ECO:0007669"/>
    <property type="project" value="UniProtKB-SubCell"/>
</dbReference>
<dbReference type="InterPro" id="IPR013767">
    <property type="entry name" value="PAS_fold"/>
</dbReference>
<protein>
    <recommendedName>
        <fullName evidence="3">histidine kinase</fullName>
        <ecNumber evidence="3">2.7.13.3</ecNumber>
    </recommendedName>
</protein>
<dbReference type="PRINTS" id="PR00344">
    <property type="entry name" value="BCTRLSENSOR"/>
</dbReference>
<dbReference type="SUPFAM" id="SSF55781">
    <property type="entry name" value="GAF domain-like"/>
    <property type="match status" value="1"/>
</dbReference>
<dbReference type="InterPro" id="IPR005467">
    <property type="entry name" value="His_kinase_dom"/>
</dbReference>
<evidence type="ECO:0000256" key="2">
    <source>
        <dbReference type="ARBA" id="ARBA00004236"/>
    </source>
</evidence>
<evidence type="ECO:0000259" key="8">
    <source>
        <dbReference type="PROSITE" id="PS50109"/>
    </source>
</evidence>
<dbReference type="Gene3D" id="1.10.287.130">
    <property type="match status" value="1"/>
</dbReference>
<dbReference type="SUPFAM" id="SSF55874">
    <property type="entry name" value="ATPase domain of HSP90 chaperone/DNA topoisomerase II/histidine kinase"/>
    <property type="match status" value="1"/>
</dbReference>
<dbReference type="InterPro" id="IPR000014">
    <property type="entry name" value="PAS"/>
</dbReference>
<dbReference type="Pfam" id="PF02518">
    <property type="entry name" value="HATPase_c"/>
    <property type="match status" value="1"/>
</dbReference>
<dbReference type="EMBL" id="FZNR01000039">
    <property type="protein sequence ID" value="SNT10029.1"/>
    <property type="molecule type" value="Genomic_DNA"/>
</dbReference>
<evidence type="ECO:0000256" key="4">
    <source>
        <dbReference type="ARBA" id="ARBA00022553"/>
    </source>
</evidence>
<keyword evidence="11" id="KW-1185">Reference proteome</keyword>
<evidence type="ECO:0000313" key="11">
    <source>
        <dbReference type="Proteomes" id="UP000198415"/>
    </source>
</evidence>
<dbReference type="GO" id="GO:0000155">
    <property type="term" value="F:phosphorelay sensor kinase activity"/>
    <property type="evidence" value="ECO:0007669"/>
    <property type="project" value="InterPro"/>
</dbReference>
<evidence type="ECO:0000256" key="3">
    <source>
        <dbReference type="ARBA" id="ARBA00012438"/>
    </source>
</evidence>
<dbReference type="NCBIfam" id="TIGR00229">
    <property type="entry name" value="sensory_box"/>
    <property type="match status" value="1"/>
</dbReference>
<dbReference type="RefSeq" id="WP_179277544.1">
    <property type="nucleotide sequence ID" value="NZ_BOMU01000131.1"/>
</dbReference>
<dbReference type="InterPro" id="IPR036097">
    <property type="entry name" value="HisK_dim/P_sf"/>
</dbReference>
<dbReference type="GO" id="GO:0006355">
    <property type="term" value="P:regulation of DNA-templated transcription"/>
    <property type="evidence" value="ECO:0007669"/>
    <property type="project" value="InterPro"/>
</dbReference>
<dbReference type="InterPro" id="IPR003661">
    <property type="entry name" value="HisK_dim/P_dom"/>
</dbReference>
<dbReference type="InterPro" id="IPR004358">
    <property type="entry name" value="Sig_transdc_His_kin-like_C"/>
</dbReference>
<comment type="catalytic activity">
    <reaction evidence="1">
        <text>ATP + protein L-histidine = ADP + protein N-phospho-L-histidine.</text>
        <dbReference type="EC" id="2.7.13.3"/>
    </reaction>
</comment>
<keyword evidence="6" id="KW-0418">Kinase</keyword>
<accession>A0A239JWD7</accession>
<dbReference type="Pfam" id="PF13185">
    <property type="entry name" value="GAF_2"/>
    <property type="match status" value="1"/>
</dbReference>
<evidence type="ECO:0000256" key="7">
    <source>
        <dbReference type="ARBA" id="ARBA00023012"/>
    </source>
</evidence>
<proteinExistence type="predicted"/>
<dbReference type="InterPro" id="IPR003594">
    <property type="entry name" value="HATPase_dom"/>
</dbReference>
<dbReference type="SMART" id="SM00388">
    <property type="entry name" value="HisKA"/>
    <property type="match status" value="1"/>
</dbReference>
<dbReference type="SUPFAM" id="SSF55785">
    <property type="entry name" value="PYP-like sensor domain (PAS domain)"/>
    <property type="match status" value="1"/>
</dbReference>
<dbReference type="SMART" id="SM00091">
    <property type="entry name" value="PAS"/>
    <property type="match status" value="1"/>
</dbReference>
<dbReference type="CDD" id="cd00082">
    <property type="entry name" value="HisKA"/>
    <property type="match status" value="1"/>
</dbReference>
<keyword evidence="5" id="KW-0808">Transferase</keyword>
<dbReference type="SUPFAM" id="SSF47384">
    <property type="entry name" value="Homodimeric domain of signal transducing histidine kinase"/>
    <property type="match status" value="1"/>
</dbReference>